<reference evidence="1 2" key="2">
    <citation type="journal article" date="2022" name="Mol. Ecol. Resour.">
        <title>The genomes of chicory, endive, great burdock and yacon provide insights into Asteraceae paleo-polyploidization history and plant inulin production.</title>
        <authorList>
            <person name="Fan W."/>
            <person name="Wang S."/>
            <person name="Wang H."/>
            <person name="Wang A."/>
            <person name="Jiang F."/>
            <person name="Liu H."/>
            <person name="Zhao H."/>
            <person name="Xu D."/>
            <person name="Zhang Y."/>
        </authorList>
    </citation>
    <scope>NUCLEOTIDE SEQUENCE [LARGE SCALE GENOMIC DNA]</scope>
    <source>
        <strain evidence="2">cv. Punajuju</strain>
        <tissue evidence="1">Leaves</tissue>
    </source>
</reference>
<accession>A0ACB9EYV2</accession>
<reference evidence="2" key="1">
    <citation type="journal article" date="2022" name="Mol. Ecol. Resour.">
        <title>The genomes of chicory, endive, great burdock and yacon provide insights into Asteraceae palaeo-polyploidization history and plant inulin production.</title>
        <authorList>
            <person name="Fan W."/>
            <person name="Wang S."/>
            <person name="Wang H."/>
            <person name="Wang A."/>
            <person name="Jiang F."/>
            <person name="Liu H."/>
            <person name="Zhao H."/>
            <person name="Xu D."/>
            <person name="Zhang Y."/>
        </authorList>
    </citation>
    <scope>NUCLEOTIDE SEQUENCE [LARGE SCALE GENOMIC DNA]</scope>
    <source>
        <strain evidence="2">cv. Punajuju</strain>
    </source>
</reference>
<dbReference type="Proteomes" id="UP001055811">
    <property type="component" value="Linkage Group LG03"/>
</dbReference>
<proteinExistence type="predicted"/>
<keyword evidence="2" id="KW-1185">Reference proteome</keyword>
<evidence type="ECO:0000313" key="1">
    <source>
        <dbReference type="EMBL" id="KAI3764017.1"/>
    </source>
</evidence>
<sequence>MNNNIGTIFSYPSSLVVDVHSPPLSLNDVTHNHTDYNNYQEQMGLIEKNGQKYESSDEMVGDHFFPSSNRLAHTGGDELNMVPGKTNNRNGEKKIESLNMLFKPGVELILLTMAPTLEVLVS</sequence>
<gene>
    <name evidence="1" type="ORF">L2E82_14017</name>
</gene>
<evidence type="ECO:0000313" key="2">
    <source>
        <dbReference type="Proteomes" id="UP001055811"/>
    </source>
</evidence>
<dbReference type="EMBL" id="CM042011">
    <property type="protein sequence ID" value="KAI3764017.1"/>
    <property type="molecule type" value="Genomic_DNA"/>
</dbReference>
<organism evidence="1 2">
    <name type="scientific">Cichorium intybus</name>
    <name type="common">Chicory</name>
    <dbReference type="NCBI Taxonomy" id="13427"/>
    <lineage>
        <taxon>Eukaryota</taxon>
        <taxon>Viridiplantae</taxon>
        <taxon>Streptophyta</taxon>
        <taxon>Embryophyta</taxon>
        <taxon>Tracheophyta</taxon>
        <taxon>Spermatophyta</taxon>
        <taxon>Magnoliopsida</taxon>
        <taxon>eudicotyledons</taxon>
        <taxon>Gunneridae</taxon>
        <taxon>Pentapetalae</taxon>
        <taxon>asterids</taxon>
        <taxon>campanulids</taxon>
        <taxon>Asterales</taxon>
        <taxon>Asteraceae</taxon>
        <taxon>Cichorioideae</taxon>
        <taxon>Cichorieae</taxon>
        <taxon>Cichoriinae</taxon>
        <taxon>Cichorium</taxon>
    </lineage>
</organism>
<comment type="caution">
    <text evidence="1">The sequence shown here is derived from an EMBL/GenBank/DDBJ whole genome shotgun (WGS) entry which is preliminary data.</text>
</comment>
<name>A0ACB9EYV2_CICIN</name>
<protein>
    <submittedName>
        <fullName evidence="1">Uncharacterized protein</fullName>
    </submittedName>
</protein>